<protein>
    <recommendedName>
        <fullName evidence="6">SANT domain-containing protein</fullName>
    </recommendedName>
</protein>
<feature type="region of interest" description="Disordered" evidence="5">
    <location>
        <begin position="507"/>
        <end position="577"/>
    </location>
</feature>
<feature type="domain" description="SANT" evidence="6">
    <location>
        <begin position="165"/>
        <end position="217"/>
    </location>
</feature>
<evidence type="ECO:0000313" key="7">
    <source>
        <dbReference type="EMBL" id="KAJ8749636.1"/>
    </source>
</evidence>
<feature type="compositionally biased region" description="Polar residues" evidence="5">
    <location>
        <begin position="549"/>
        <end position="575"/>
    </location>
</feature>
<gene>
    <name evidence="7" type="ORF">K2173_026285</name>
</gene>
<dbReference type="GO" id="GO:0003714">
    <property type="term" value="F:transcription corepressor activity"/>
    <property type="evidence" value="ECO:0007669"/>
    <property type="project" value="TreeGrafter"/>
</dbReference>
<dbReference type="AlphaFoldDB" id="A0AAV8SBM7"/>
<dbReference type="EMBL" id="JAIWQS010000012">
    <property type="protein sequence ID" value="KAJ8749636.1"/>
    <property type="molecule type" value="Genomic_DNA"/>
</dbReference>
<organism evidence="7 8">
    <name type="scientific">Erythroxylum novogranatense</name>
    <dbReference type="NCBI Taxonomy" id="1862640"/>
    <lineage>
        <taxon>Eukaryota</taxon>
        <taxon>Viridiplantae</taxon>
        <taxon>Streptophyta</taxon>
        <taxon>Embryophyta</taxon>
        <taxon>Tracheophyta</taxon>
        <taxon>Spermatophyta</taxon>
        <taxon>Magnoliopsida</taxon>
        <taxon>eudicotyledons</taxon>
        <taxon>Gunneridae</taxon>
        <taxon>Pentapetalae</taxon>
        <taxon>rosids</taxon>
        <taxon>fabids</taxon>
        <taxon>Malpighiales</taxon>
        <taxon>Erythroxylaceae</taxon>
        <taxon>Erythroxylum</taxon>
    </lineage>
</organism>
<keyword evidence="3" id="KW-0804">Transcription</keyword>
<comment type="subcellular location">
    <subcellularLocation>
        <location evidence="1">Nucleus</location>
    </subcellularLocation>
</comment>
<dbReference type="InterPro" id="IPR056067">
    <property type="entry name" value="DUF7650"/>
</dbReference>
<proteinExistence type="predicted"/>
<feature type="compositionally biased region" description="Acidic residues" evidence="5">
    <location>
        <begin position="517"/>
        <end position="527"/>
    </location>
</feature>
<accession>A0AAV8SBM7</accession>
<dbReference type="Pfam" id="PF24662">
    <property type="entry name" value="DUF7650"/>
    <property type="match status" value="1"/>
</dbReference>
<evidence type="ECO:0000256" key="3">
    <source>
        <dbReference type="ARBA" id="ARBA00023163"/>
    </source>
</evidence>
<evidence type="ECO:0000256" key="1">
    <source>
        <dbReference type="ARBA" id="ARBA00004123"/>
    </source>
</evidence>
<evidence type="ECO:0000259" key="6">
    <source>
        <dbReference type="PROSITE" id="PS51293"/>
    </source>
</evidence>
<keyword evidence="8" id="KW-1185">Reference proteome</keyword>
<dbReference type="GO" id="GO:0005634">
    <property type="term" value="C:nucleus"/>
    <property type="evidence" value="ECO:0007669"/>
    <property type="project" value="UniProtKB-SubCell"/>
</dbReference>
<feature type="region of interest" description="Disordered" evidence="5">
    <location>
        <begin position="669"/>
        <end position="698"/>
    </location>
</feature>
<keyword evidence="2" id="KW-0805">Transcription regulation</keyword>
<dbReference type="InterPro" id="IPR009057">
    <property type="entry name" value="Homeodomain-like_sf"/>
</dbReference>
<evidence type="ECO:0000256" key="5">
    <source>
        <dbReference type="SAM" id="MobiDB-lite"/>
    </source>
</evidence>
<dbReference type="InterPro" id="IPR057712">
    <property type="entry name" value="DUF7952"/>
</dbReference>
<name>A0AAV8SBM7_9ROSI</name>
<dbReference type="PROSITE" id="PS51293">
    <property type="entry name" value="SANT"/>
    <property type="match status" value="1"/>
</dbReference>
<evidence type="ECO:0000256" key="4">
    <source>
        <dbReference type="ARBA" id="ARBA00023242"/>
    </source>
</evidence>
<feature type="compositionally biased region" description="Polar residues" evidence="5">
    <location>
        <begin position="838"/>
        <end position="853"/>
    </location>
</feature>
<comment type="caution">
    <text evidence="7">The sequence shown here is derived from an EMBL/GenBank/DDBJ whole genome shotgun (WGS) entry which is preliminary data.</text>
</comment>
<feature type="region of interest" description="Disordered" evidence="5">
    <location>
        <begin position="795"/>
        <end position="853"/>
    </location>
</feature>
<reference evidence="7 8" key="1">
    <citation type="submission" date="2021-09" db="EMBL/GenBank/DDBJ databases">
        <title>Genomic insights and catalytic innovation underlie evolution of tropane alkaloids biosynthesis.</title>
        <authorList>
            <person name="Wang Y.-J."/>
            <person name="Tian T."/>
            <person name="Huang J.-P."/>
            <person name="Huang S.-X."/>
        </authorList>
    </citation>
    <scope>NUCLEOTIDE SEQUENCE [LARGE SCALE GENOMIC DNA]</scope>
    <source>
        <strain evidence="7">KIB-2018</strain>
        <tissue evidence="7">Leaf</tissue>
    </source>
</reference>
<dbReference type="InterPro" id="IPR017884">
    <property type="entry name" value="SANT_dom"/>
</dbReference>
<dbReference type="Pfam" id="PF25826">
    <property type="entry name" value="DUF7952"/>
    <property type="match status" value="1"/>
</dbReference>
<dbReference type="SUPFAM" id="SSF46689">
    <property type="entry name" value="Homeodomain-like"/>
    <property type="match status" value="1"/>
</dbReference>
<feature type="compositionally biased region" description="Polar residues" evidence="5">
    <location>
        <begin position="795"/>
        <end position="812"/>
    </location>
</feature>
<evidence type="ECO:0000313" key="8">
    <source>
        <dbReference type="Proteomes" id="UP001159364"/>
    </source>
</evidence>
<dbReference type="PANTHER" id="PTHR13859">
    <property type="entry name" value="ATROPHIN-RELATED"/>
    <property type="match status" value="1"/>
</dbReference>
<dbReference type="Proteomes" id="UP001159364">
    <property type="component" value="Linkage Group LG12"/>
</dbReference>
<keyword evidence="4" id="KW-0539">Nucleus</keyword>
<feature type="compositionally biased region" description="Low complexity" evidence="5">
    <location>
        <begin position="507"/>
        <end position="516"/>
    </location>
</feature>
<feature type="compositionally biased region" description="Basic and acidic residues" evidence="5">
    <location>
        <begin position="539"/>
        <end position="548"/>
    </location>
</feature>
<sequence length="853" mass="94951">MEDIQDGNTEQSLSPNSSIIGDIGYPQLPRVGDQYQANIPSVTAECDHLQLKSMPKNSEIMTDIHCSFIVGLPIPLMWSKAEVGNINETVESASSEESQITYKNEYGEFKIQPWDMSLGHGKDIGESNHRLGAASNGMEVDLILSSKSKTELVKVDSDSCLLPGIASESWTDVERDSFLLGLYIFGKNLILVNRFVDGKGMGDILAFYYGQFYRSDEYHRWTEFRKLRSRRNIQGQKIFSGWRQQELLSRLLSCVSQGCHHVLLEVSRSYGEGKLAFEEYIFLLKHTVGLNVLVEAIGIGKGKQDLTTVAIEPVKHIVSVRPEIPIGKACSSLSPADIIKFLTGNFRLSKARSSDLFWEAVWPRLLARGWHSEQPKDQSISGSKYSLVFLVPGVKKFSRRRLVKGNHYFDSVSDVLNKVASDPGLIELEVEQAKGSEDQDGCRWNPPLKQIQDSFSNKQHHCYLQTKNLNCNCNAQRFTIIDTSLAYGTERPKVRELKSLPVGVASASCSSSSLSSEMEEDISEESQGETVEVNTQNHLENEIDRKTINDSSSGVKSFRSISLGDSPNPTSSGAENQEIDSFCPANGKQPREAMMYQFSRKVNPDHPKYLIPLGKQESFVACSTEQSMSIHKNICADIKLKVDESHYISTSHACENMIFRMCPAEKSSSASPLAKVSPDRSNEVVGENCQDRDVRTRKPQSPKLIDLNVPHVSLEFGDEPTLREMVQNNDKLPEKKPSLLSEMNWQSGPLKFSTGQPPAINNRRQSTRNRPLTTRALEALELGFLNTKKRKCGNSLENNKVTKSSQPVQGRTATIGKSDGGVQNDVAESGGGEVLDESYNNTDIVHESSVNEY</sequence>
<dbReference type="PANTHER" id="PTHR13859:SF11">
    <property type="entry name" value="GRUNGE, ISOFORM J"/>
    <property type="match status" value="1"/>
</dbReference>
<evidence type="ECO:0000256" key="2">
    <source>
        <dbReference type="ARBA" id="ARBA00023015"/>
    </source>
</evidence>